<feature type="transmembrane region" description="Helical" evidence="1">
    <location>
        <begin position="141"/>
        <end position="161"/>
    </location>
</feature>
<keyword evidence="1" id="KW-0812">Transmembrane</keyword>
<dbReference type="EMBL" id="CP044232">
    <property type="protein sequence ID" value="QEW03590.1"/>
    <property type="molecule type" value="Genomic_DNA"/>
</dbReference>
<name>A0A5J6L594_9MICO</name>
<dbReference type="AlphaFoldDB" id="A0A5J6L594"/>
<keyword evidence="3" id="KW-1185">Reference proteome</keyword>
<reference evidence="3" key="1">
    <citation type="submission" date="2019-09" db="EMBL/GenBank/DDBJ databases">
        <title>Mumia zhuanghuii sp. nov. isolated from the intestinal contents of plateau pika (Ochotona curzoniae) in the Qinghai-Tibet plateau of China.</title>
        <authorList>
            <person name="Tian Z."/>
        </authorList>
    </citation>
    <scope>NUCLEOTIDE SEQUENCE [LARGE SCALE GENOMIC DNA]</scope>
    <source>
        <strain evidence="3">L-031</strain>
    </source>
</reference>
<protein>
    <submittedName>
        <fullName evidence="2">Uncharacterized protein</fullName>
    </submittedName>
</protein>
<evidence type="ECO:0000313" key="2">
    <source>
        <dbReference type="EMBL" id="QEW03590.1"/>
    </source>
</evidence>
<dbReference type="RefSeq" id="WP_150925023.1">
    <property type="nucleotide sequence ID" value="NZ_CP044232.1"/>
</dbReference>
<keyword evidence="1" id="KW-1133">Transmembrane helix</keyword>
<accession>A0A5J6L594</accession>
<sequence length="258" mass="25905">MDTSSPPRTVARASAALTAATFTASAVLTAQALTWLAAPAVSPFRAGSSAPIAAALGPSVAVAVELAAGVAGMALAALQVIPRLRASRLVSAAAAAVTIVAGLGFLGFASLAFAGYALVGMLPLGVLAALILLARRHPWPATGIAVAIVALTIAGQASGLFPIGDVAVRFASALKDGGIEAISALSLIAFTGVWMLAAVRGWEGGPFARAVLRHRVPLTIAAAACALPYVVSRLSWLTPWPLLGSPASFPRRRGRACS</sequence>
<proteinExistence type="predicted"/>
<evidence type="ECO:0000256" key="1">
    <source>
        <dbReference type="SAM" id="Phobius"/>
    </source>
</evidence>
<evidence type="ECO:0000313" key="3">
    <source>
        <dbReference type="Proteomes" id="UP000325516"/>
    </source>
</evidence>
<organism evidence="2 3">
    <name type="scientific">Microbacterium lushaniae</name>
    <dbReference type="NCBI Taxonomy" id="2614639"/>
    <lineage>
        <taxon>Bacteria</taxon>
        <taxon>Bacillati</taxon>
        <taxon>Actinomycetota</taxon>
        <taxon>Actinomycetes</taxon>
        <taxon>Micrococcales</taxon>
        <taxon>Microbacteriaceae</taxon>
        <taxon>Microbacterium</taxon>
    </lineage>
</organism>
<dbReference type="KEGG" id="mlz:F6J85_11110"/>
<feature type="transmembrane region" description="Helical" evidence="1">
    <location>
        <begin position="89"/>
        <end position="108"/>
    </location>
</feature>
<keyword evidence="1" id="KW-0472">Membrane</keyword>
<feature type="transmembrane region" description="Helical" evidence="1">
    <location>
        <begin position="114"/>
        <end position="134"/>
    </location>
</feature>
<gene>
    <name evidence="2" type="ORF">F6J85_11110</name>
</gene>
<feature type="transmembrane region" description="Helical" evidence="1">
    <location>
        <begin position="181"/>
        <end position="202"/>
    </location>
</feature>
<feature type="transmembrane region" description="Helical" evidence="1">
    <location>
        <begin position="53"/>
        <end position="77"/>
    </location>
</feature>
<dbReference type="Proteomes" id="UP000325516">
    <property type="component" value="Chromosome"/>
</dbReference>